<organism evidence="9 12">
    <name type="scientific">Sulfolobus acidocaldarius</name>
    <dbReference type="NCBI Taxonomy" id="2285"/>
    <lineage>
        <taxon>Archaea</taxon>
        <taxon>Thermoproteota</taxon>
        <taxon>Thermoprotei</taxon>
        <taxon>Sulfolobales</taxon>
        <taxon>Sulfolobaceae</taxon>
        <taxon>Sulfolobus</taxon>
    </lineage>
</organism>
<accession>A0A0U3FK17</accession>
<dbReference type="InterPro" id="IPR036928">
    <property type="entry name" value="AS_sf"/>
</dbReference>
<dbReference type="InterPro" id="IPR020556">
    <property type="entry name" value="Amidase_CS"/>
</dbReference>
<evidence type="ECO:0000313" key="11">
    <source>
        <dbReference type="Proteomes" id="UP000060043"/>
    </source>
</evidence>
<evidence type="ECO:0000256" key="1">
    <source>
        <dbReference type="ARBA" id="ARBA00008069"/>
    </source>
</evidence>
<evidence type="ECO:0000256" key="6">
    <source>
        <dbReference type="ARBA" id="ARBA00047407"/>
    </source>
</evidence>
<keyword evidence="9" id="KW-0808">Transferase</keyword>
<dbReference type="GeneID" id="14551833"/>
<dbReference type="GO" id="GO:0006412">
    <property type="term" value="P:translation"/>
    <property type="evidence" value="ECO:0007669"/>
    <property type="project" value="UniProtKB-UniRule"/>
</dbReference>
<protein>
    <recommendedName>
        <fullName evidence="7">Glutamyl-tRNA(Gln) amidotransferase subunit A</fullName>
        <shortName evidence="7">Glu-ADT subunit A</shortName>
        <ecNumber evidence="7">6.3.5.7</ecNumber>
    </recommendedName>
</protein>
<dbReference type="InterPro" id="IPR023631">
    <property type="entry name" value="Amidase_dom"/>
</dbReference>
<dbReference type="NCBIfam" id="TIGR00132">
    <property type="entry name" value="gatA"/>
    <property type="match status" value="1"/>
</dbReference>
<dbReference type="EMBL" id="CP013695">
    <property type="protein sequence ID" value="ALU31198.1"/>
    <property type="molecule type" value="Genomic_DNA"/>
</dbReference>
<evidence type="ECO:0000313" key="12">
    <source>
        <dbReference type="Proteomes" id="UP000065473"/>
    </source>
</evidence>
<dbReference type="Proteomes" id="UP000065473">
    <property type="component" value="Chromosome"/>
</dbReference>
<keyword evidence="4 7" id="KW-0067">ATP-binding</keyword>
<keyword evidence="5 7" id="KW-0648">Protein biosynthesis</keyword>
<dbReference type="GeneID" id="78441676"/>
<dbReference type="PANTHER" id="PTHR11895:SF7">
    <property type="entry name" value="GLUTAMYL-TRNA(GLN) AMIDOTRANSFERASE SUBUNIT A, MITOCHONDRIAL"/>
    <property type="match status" value="1"/>
</dbReference>
<evidence type="ECO:0000259" key="8">
    <source>
        <dbReference type="Pfam" id="PF01425"/>
    </source>
</evidence>
<dbReference type="GO" id="GO:0050567">
    <property type="term" value="F:glutaminyl-tRNA synthase (glutamine-hydrolyzing) activity"/>
    <property type="evidence" value="ECO:0007669"/>
    <property type="project" value="UniProtKB-UniRule"/>
</dbReference>
<comment type="function">
    <text evidence="7">Allows the formation of correctly charged Gln-tRNA(Gln) through the transamidation of misacylated Glu-tRNA(Gln) in organisms which lack glutaminyl-tRNA synthetase. The reaction takes place in the presence of glutamine and ATP through an activated gamma-phospho-Glu-tRNA(Gln).</text>
</comment>
<dbReference type="AlphaFoldDB" id="A0A0U3FK17"/>
<dbReference type="SMR" id="A0A0U3FK17"/>
<dbReference type="OMA" id="QPASYCG"/>
<dbReference type="RefSeq" id="WP_011278167.1">
    <property type="nucleotide sequence ID" value="NZ_BHWZ01000003.1"/>
</dbReference>
<keyword evidence="2 7" id="KW-0436">Ligase</keyword>
<feature type="active site" description="Charge relay system" evidence="7">
    <location>
        <position position="69"/>
    </location>
</feature>
<comment type="subunit">
    <text evidence="7">Heterotrimer of A, B and C subunits.</text>
</comment>
<dbReference type="Pfam" id="PF01425">
    <property type="entry name" value="Amidase"/>
    <property type="match status" value="1"/>
</dbReference>
<dbReference type="STRING" id="1435377.SUSAZ_06355"/>
<dbReference type="EC" id="6.3.5.7" evidence="7"/>
<dbReference type="GO" id="GO:0005524">
    <property type="term" value="F:ATP binding"/>
    <property type="evidence" value="ECO:0007669"/>
    <property type="project" value="UniProtKB-KW"/>
</dbReference>
<dbReference type="InterPro" id="IPR004412">
    <property type="entry name" value="GatA"/>
</dbReference>
<feature type="active site" description="Charge relay system" evidence="7">
    <location>
        <position position="144"/>
    </location>
</feature>
<dbReference type="InterPro" id="IPR000120">
    <property type="entry name" value="Amidase"/>
</dbReference>
<name>A0A0U3FK17_9CREN</name>
<reference evidence="11 12" key="1">
    <citation type="submission" date="2015-12" db="EMBL/GenBank/DDBJ databases">
        <title>A stable core within a dynamic pangenome in Sulfolobus acidocaldarius.</title>
        <authorList>
            <person name="Anderson R."/>
            <person name="Kouris A."/>
            <person name="Seward C."/>
            <person name="Campbell K."/>
            <person name="Whitaker R."/>
        </authorList>
    </citation>
    <scope>NUCLEOTIDE SEQUENCE [LARGE SCALE GENOMIC DNA]</scope>
    <source>
        <strain evidence="9 12">GG12-C01-09</strain>
        <strain evidence="10 11">NG05B_CO5_07</strain>
    </source>
</reference>
<sequence length="476" mass="52549">MIEDVVESLKNGNLTPEDYVEKTYEKIERVEKLIHSFITIRNKQEIIDEVKKNISNKHGKLAGVLIAIKDNISTLGIRTTCASRILEDYIPPYDATVVEKLKSEGAVIIGKTNMDEFAMGSTTETSYFGPTKNPWDLERTPGGSSGGSGAVLAGGIVELALGSDTGGSIRAPAAFNGVFGLKPSYGTVSRYGLIAYANSLEQIGPMAKNAEDLELLYDVIAGEDWRDATTISINKNEYKRDGSSKVDLKNIKIAVLKDILEASEKPVTSAFNEILDKLVSEGVSIDYIEFKLAEYALPAYYIIAMSEASSNLARFDGVRYGYSAHYDGIWKDTYGKNRGEGFGIEVKRRIMLGSFILSAGYYEQYYIKALKVRRLIKDEIDRILKQYDFIASPTMPIIPPKLGEVVGDPLKMYAMDLNTVIANLAGVPALSQPIGFYNNLPIGLQLMGSYLSDYKLINISKNIEKISKYYNLTANI</sequence>
<comment type="similarity">
    <text evidence="1 7">Belongs to the amidase family. GatA subfamily.</text>
</comment>
<dbReference type="OrthoDB" id="7931at2157"/>
<dbReference type="Proteomes" id="UP000060043">
    <property type="component" value="Chromosome"/>
</dbReference>
<dbReference type="EMBL" id="CP013694">
    <property type="protein sequence ID" value="ALU30667.1"/>
    <property type="molecule type" value="Genomic_DNA"/>
</dbReference>
<comment type="catalytic activity">
    <reaction evidence="6 7">
        <text>L-glutamyl-tRNA(Gln) + L-glutamine + ATP + H2O = L-glutaminyl-tRNA(Gln) + L-glutamate + ADP + phosphate + H(+)</text>
        <dbReference type="Rhea" id="RHEA:17521"/>
        <dbReference type="Rhea" id="RHEA-COMP:9681"/>
        <dbReference type="Rhea" id="RHEA-COMP:9684"/>
        <dbReference type="ChEBI" id="CHEBI:15377"/>
        <dbReference type="ChEBI" id="CHEBI:15378"/>
        <dbReference type="ChEBI" id="CHEBI:29985"/>
        <dbReference type="ChEBI" id="CHEBI:30616"/>
        <dbReference type="ChEBI" id="CHEBI:43474"/>
        <dbReference type="ChEBI" id="CHEBI:58359"/>
        <dbReference type="ChEBI" id="CHEBI:78520"/>
        <dbReference type="ChEBI" id="CHEBI:78521"/>
        <dbReference type="ChEBI" id="CHEBI:456216"/>
        <dbReference type="EC" id="6.3.5.7"/>
    </reaction>
</comment>
<proteinExistence type="inferred from homology"/>
<dbReference type="SUPFAM" id="SSF75304">
    <property type="entry name" value="Amidase signature (AS) enzymes"/>
    <property type="match status" value="1"/>
</dbReference>
<evidence type="ECO:0000256" key="5">
    <source>
        <dbReference type="ARBA" id="ARBA00022917"/>
    </source>
</evidence>
<evidence type="ECO:0000313" key="10">
    <source>
        <dbReference type="EMBL" id="ALU31198.1"/>
    </source>
</evidence>
<dbReference type="GO" id="GO:0030956">
    <property type="term" value="C:glutamyl-tRNA(Gln) amidotransferase complex"/>
    <property type="evidence" value="ECO:0007669"/>
    <property type="project" value="InterPro"/>
</dbReference>
<evidence type="ECO:0000256" key="3">
    <source>
        <dbReference type="ARBA" id="ARBA00022741"/>
    </source>
</evidence>
<evidence type="ECO:0000313" key="9">
    <source>
        <dbReference type="EMBL" id="ALU30667.1"/>
    </source>
</evidence>
<dbReference type="HAMAP" id="MF_00120">
    <property type="entry name" value="GatA"/>
    <property type="match status" value="1"/>
</dbReference>
<keyword evidence="3 7" id="KW-0547">Nucleotide-binding</keyword>
<dbReference type="PaxDb" id="1435377-SUSAZ_06355"/>
<evidence type="ECO:0000256" key="7">
    <source>
        <dbReference type="HAMAP-Rule" id="MF_00120"/>
    </source>
</evidence>
<feature type="active site" description="Acyl-ester intermediate" evidence="7">
    <location>
        <position position="168"/>
    </location>
</feature>
<evidence type="ECO:0000256" key="2">
    <source>
        <dbReference type="ARBA" id="ARBA00022598"/>
    </source>
</evidence>
<dbReference type="PROSITE" id="PS00571">
    <property type="entry name" value="AMIDASES"/>
    <property type="match status" value="1"/>
</dbReference>
<dbReference type="GO" id="GO:0016740">
    <property type="term" value="F:transferase activity"/>
    <property type="evidence" value="ECO:0007669"/>
    <property type="project" value="UniProtKB-KW"/>
</dbReference>
<feature type="domain" description="Amidase" evidence="8">
    <location>
        <begin position="19"/>
        <end position="456"/>
    </location>
</feature>
<gene>
    <name evidence="7 9" type="primary">gatA</name>
    <name evidence="9" type="ORF">ATY89_11350</name>
    <name evidence="10" type="ORF">ATZ20_02905</name>
</gene>
<evidence type="ECO:0000256" key="4">
    <source>
        <dbReference type="ARBA" id="ARBA00022840"/>
    </source>
</evidence>
<dbReference type="PANTHER" id="PTHR11895">
    <property type="entry name" value="TRANSAMIDASE"/>
    <property type="match status" value="1"/>
</dbReference>
<dbReference type="Gene3D" id="3.90.1300.10">
    <property type="entry name" value="Amidase signature (AS) domain"/>
    <property type="match status" value="1"/>
</dbReference>